<sequence length="96" mass="10204">MIFDPVDPNRQIEFNEANIFLIRAVPLNADPVEATDLKDGDIWYRGDLNSFKAKVNGTIQTLVPVPGNIISGTFGPFDVGGTTGALTVGGDIIASI</sequence>
<protein>
    <submittedName>
        <fullName evidence="1">Uncharacterized protein</fullName>
    </submittedName>
</protein>
<gene>
    <name evidence="1" type="ORF">LCGC14_1798800</name>
</gene>
<evidence type="ECO:0000313" key="1">
    <source>
        <dbReference type="EMBL" id="KKM00997.1"/>
    </source>
</evidence>
<comment type="caution">
    <text evidence="1">The sequence shown here is derived from an EMBL/GenBank/DDBJ whole genome shotgun (WGS) entry which is preliminary data.</text>
</comment>
<organism evidence="1">
    <name type="scientific">marine sediment metagenome</name>
    <dbReference type="NCBI Taxonomy" id="412755"/>
    <lineage>
        <taxon>unclassified sequences</taxon>
        <taxon>metagenomes</taxon>
        <taxon>ecological metagenomes</taxon>
    </lineage>
</organism>
<accession>A0A0F9HCY3</accession>
<dbReference type="EMBL" id="LAZR01017297">
    <property type="protein sequence ID" value="KKM00997.1"/>
    <property type="molecule type" value="Genomic_DNA"/>
</dbReference>
<dbReference type="AlphaFoldDB" id="A0A0F9HCY3"/>
<proteinExistence type="predicted"/>
<name>A0A0F9HCY3_9ZZZZ</name>
<reference evidence="1" key="1">
    <citation type="journal article" date="2015" name="Nature">
        <title>Complex archaea that bridge the gap between prokaryotes and eukaryotes.</title>
        <authorList>
            <person name="Spang A."/>
            <person name="Saw J.H."/>
            <person name="Jorgensen S.L."/>
            <person name="Zaremba-Niedzwiedzka K."/>
            <person name="Martijn J."/>
            <person name="Lind A.E."/>
            <person name="van Eijk R."/>
            <person name="Schleper C."/>
            <person name="Guy L."/>
            <person name="Ettema T.J."/>
        </authorList>
    </citation>
    <scope>NUCLEOTIDE SEQUENCE</scope>
</reference>
<feature type="non-terminal residue" evidence="1">
    <location>
        <position position="96"/>
    </location>
</feature>